<dbReference type="PANTHER" id="PTHR43024">
    <property type="entry name" value="UDP-N-ACETYLMURAMOYL-TRIPEPTIDE--D-ALANYL-D-ALANINE LIGASE"/>
    <property type="match status" value="1"/>
</dbReference>
<dbReference type="AlphaFoldDB" id="A0A9D1GA85"/>
<reference evidence="5" key="1">
    <citation type="submission" date="2020-10" db="EMBL/GenBank/DDBJ databases">
        <authorList>
            <person name="Gilroy R."/>
        </authorList>
    </citation>
    <scope>NUCLEOTIDE SEQUENCE</scope>
    <source>
        <strain evidence="5">14508</strain>
    </source>
</reference>
<reference evidence="5" key="2">
    <citation type="journal article" date="2021" name="PeerJ">
        <title>Extensive microbial diversity within the chicken gut microbiome revealed by metagenomics and culture.</title>
        <authorList>
            <person name="Gilroy R."/>
            <person name="Ravi A."/>
            <person name="Getino M."/>
            <person name="Pursley I."/>
            <person name="Horton D.L."/>
            <person name="Alikhan N.F."/>
            <person name="Baker D."/>
            <person name="Gharbi K."/>
            <person name="Hall N."/>
            <person name="Watson M."/>
            <person name="Adriaenssens E.M."/>
            <person name="Foster-Nyarko E."/>
            <person name="Jarju S."/>
            <person name="Secka A."/>
            <person name="Antonio M."/>
            <person name="Oren A."/>
            <person name="Chaudhuri R.R."/>
            <person name="La Ragione R."/>
            <person name="Hildebrand F."/>
            <person name="Pallen M.J."/>
        </authorList>
    </citation>
    <scope>NUCLEOTIDE SEQUENCE</scope>
    <source>
        <strain evidence="5">14508</strain>
    </source>
</reference>
<dbReference type="Proteomes" id="UP000886893">
    <property type="component" value="Unassembled WGS sequence"/>
</dbReference>
<dbReference type="GO" id="GO:0016881">
    <property type="term" value="F:acid-amino acid ligase activity"/>
    <property type="evidence" value="ECO:0007669"/>
    <property type="project" value="InterPro"/>
</dbReference>
<evidence type="ECO:0000313" key="6">
    <source>
        <dbReference type="Proteomes" id="UP000886893"/>
    </source>
</evidence>
<evidence type="ECO:0000256" key="1">
    <source>
        <dbReference type="ARBA" id="ARBA00022598"/>
    </source>
</evidence>
<evidence type="ECO:0000256" key="3">
    <source>
        <dbReference type="ARBA" id="ARBA00022840"/>
    </source>
</evidence>
<dbReference type="EMBL" id="DVKI01000156">
    <property type="protein sequence ID" value="HIT17713.1"/>
    <property type="molecule type" value="Genomic_DNA"/>
</dbReference>
<dbReference type="InterPro" id="IPR036615">
    <property type="entry name" value="Mur_ligase_C_dom_sf"/>
</dbReference>
<dbReference type="InterPro" id="IPR013221">
    <property type="entry name" value="Mur_ligase_cen"/>
</dbReference>
<feature type="domain" description="Mur ligase central" evidence="4">
    <location>
        <begin position="11"/>
        <end position="171"/>
    </location>
</feature>
<dbReference type="Pfam" id="PF08245">
    <property type="entry name" value="Mur_ligase_M"/>
    <property type="match status" value="1"/>
</dbReference>
<keyword evidence="2" id="KW-0547">Nucleotide-binding</keyword>
<proteinExistence type="predicted"/>
<evidence type="ECO:0000259" key="4">
    <source>
        <dbReference type="Pfam" id="PF08245"/>
    </source>
</evidence>
<dbReference type="Gene3D" id="3.90.190.20">
    <property type="entry name" value="Mur ligase, C-terminal domain"/>
    <property type="match status" value="1"/>
</dbReference>
<dbReference type="PANTHER" id="PTHR43024:SF1">
    <property type="entry name" value="UDP-N-ACETYLMURAMOYL-TRIPEPTIDE--D-ALANYL-D-ALANINE LIGASE"/>
    <property type="match status" value="1"/>
</dbReference>
<dbReference type="Gene3D" id="3.40.1190.10">
    <property type="entry name" value="Mur-like, catalytic domain"/>
    <property type="match status" value="1"/>
</dbReference>
<dbReference type="InterPro" id="IPR051046">
    <property type="entry name" value="MurCDEF_CellWall_CoF430Synth"/>
</dbReference>
<protein>
    <recommendedName>
        <fullName evidence="4">Mur ligase central domain-containing protein</fullName>
    </recommendedName>
</protein>
<sequence length="323" mass="37251">LEQSYSICCSPKSYNTLNGLLITINQQLHLSHQILLLELGIDQVKGMNKYIRFFDFDIACVTSIGMQHLSTFKTIENIESEKIKLLQHLKPYQTAIINLDDPRIVAHLDEIQAQKITISSTKKADIYATDIQIKATGTSFTLHLFNQIYPLKIRILGRHHMNDLLMAIAIAKVLQMEDEKILKRLKTIKNLEHRLELKKEGLWQIIDDSYNSNFNGFKEALAVLKTASTKKILITPGLIELNDLNHEINQKLASEIKKSCDFVALIGANSFSIYKQLIQEKYPKKNIEQFRTYLEAWSYLKNNFIDQKITILIENDLPDTYLK</sequence>
<name>A0A9D1GA85_9FIRM</name>
<comment type="caution">
    <text evidence="5">The sequence shown here is derived from an EMBL/GenBank/DDBJ whole genome shotgun (WGS) entry which is preliminary data.</text>
</comment>
<organism evidence="5 6">
    <name type="scientific">Candidatus Caccosoma faecigallinarum</name>
    <dbReference type="NCBI Taxonomy" id="2840720"/>
    <lineage>
        <taxon>Bacteria</taxon>
        <taxon>Bacillati</taxon>
        <taxon>Bacillota</taxon>
        <taxon>Bacillota incertae sedis</taxon>
        <taxon>Candidatus Caccosoma</taxon>
    </lineage>
</organism>
<keyword evidence="3" id="KW-0067">ATP-binding</keyword>
<dbReference type="InterPro" id="IPR036565">
    <property type="entry name" value="Mur-like_cat_sf"/>
</dbReference>
<gene>
    <name evidence="5" type="ORF">IAD04_05010</name>
</gene>
<evidence type="ECO:0000256" key="2">
    <source>
        <dbReference type="ARBA" id="ARBA00022741"/>
    </source>
</evidence>
<feature type="non-terminal residue" evidence="5">
    <location>
        <position position="1"/>
    </location>
</feature>
<evidence type="ECO:0000313" key="5">
    <source>
        <dbReference type="EMBL" id="HIT17713.1"/>
    </source>
</evidence>
<dbReference type="GO" id="GO:0005524">
    <property type="term" value="F:ATP binding"/>
    <property type="evidence" value="ECO:0007669"/>
    <property type="project" value="UniProtKB-KW"/>
</dbReference>
<dbReference type="SUPFAM" id="SSF53244">
    <property type="entry name" value="MurD-like peptide ligases, peptide-binding domain"/>
    <property type="match status" value="1"/>
</dbReference>
<accession>A0A9D1GA85</accession>
<dbReference type="SUPFAM" id="SSF53623">
    <property type="entry name" value="MurD-like peptide ligases, catalytic domain"/>
    <property type="match status" value="1"/>
</dbReference>
<keyword evidence="1" id="KW-0436">Ligase</keyword>